<accession>A0A7L3WJ98</accession>
<evidence type="ECO:0000313" key="3">
    <source>
        <dbReference type="Proteomes" id="UP000518911"/>
    </source>
</evidence>
<proteinExistence type="predicted"/>
<dbReference type="AlphaFoldDB" id="A0A7L3WJ98"/>
<reference evidence="2 3" key="1">
    <citation type="submission" date="2019-09" db="EMBL/GenBank/DDBJ databases">
        <title>Bird 10,000 Genomes (B10K) Project - Family phase.</title>
        <authorList>
            <person name="Zhang G."/>
        </authorList>
    </citation>
    <scope>NUCLEOTIDE SEQUENCE [LARGE SCALE GENOMIC DNA]</scope>
    <source>
        <strain evidence="2">OUT-0055</strain>
        <tissue evidence="2">Blood</tissue>
    </source>
</reference>
<comment type="caution">
    <text evidence="2">The sequence shown here is derived from an EMBL/GenBank/DDBJ whole genome shotgun (WGS) entry which is preliminary data.</text>
</comment>
<evidence type="ECO:0000256" key="1">
    <source>
        <dbReference type="SAM" id="MobiDB-lite"/>
    </source>
</evidence>
<organism evidence="2 3">
    <name type="scientific">Atlantisia rogersi</name>
    <name type="common">Inaccessible Island rail</name>
    <dbReference type="NCBI Taxonomy" id="2478892"/>
    <lineage>
        <taxon>Eukaryota</taxon>
        <taxon>Metazoa</taxon>
        <taxon>Chordata</taxon>
        <taxon>Craniata</taxon>
        <taxon>Vertebrata</taxon>
        <taxon>Euteleostomi</taxon>
        <taxon>Archelosauria</taxon>
        <taxon>Archosauria</taxon>
        <taxon>Dinosauria</taxon>
        <taxon>Saurischia</taxon>
        <taxon>Theropoda</taxon>
        <taxon>Coelurosauria</taxon>
        <taxon>Aves</taxon>
        <taxon>Neognathae</taxon>
        <taxon>Neoaves</taxon>
        <taxon>Gruiformes</taxon>
        <taxon>Rallidae</taxon>
        <taxon>Atlantisia</taxon>
    </lineage>
</organism>
<dbReference type="Proteomes" id="UP000518911">
    <property type="component" value="Unassembled WGS sequence"/>
</dbReference>
<feature type="non-terminal residue" evidence="2">
    <location>
        <position position="110"/>
    </location>
</feature>
<gene>
    <name evidence="2" type="primary">Sspo_2</name>
    <name evidence="2" type="ORF">ATLROG_R14176</name>
</gene>
<protein>
    <submittedName>
        <fullName evidence="2">SSPO protein</fullName>
    </submittedName>
</protein>
<evidence type="ECO:0000313" key="2">
    <source>
        <dbReference type="EMBL" id="NXV76161.1"/>
    </source>
</evidence>
<name>A0A7L3WJ98_9GRUI</name>
<feature type="region of interest" description="Disordered" evidence="1">
    <location>
        <begin position="89"/>
        <end position="110"/>
    </location>
</feature>
<keyword evidence="3" id="KW-1185">Reference proteome</keyword>
<sequence>QAQGRRRVPGERWHGGPCRVCQCLPSLAVRCSPYCPHHPSACPRGQVLVQGRGDSCCYCAPMGESGGASATVGGVLSLHGGLVPPRGSYSPVGVLSPQGRPVPPRGSCSP</sequence>
<dbReference type="OrthoDB" id="6262482at2759"/>
<feature type="non-terminal residue" evidence="2">
    <location>
        <position position="1"/>
    </location>
</feature>
<dbReference type="EMBL" id="VZUJ01074534">
    <property type="protein sequence ID" value="NXV76161.1"/>
    <property type="molecule type" value="Genomic_DNA"/>
</dbReference>